<feature type="domain" description="NfeD-like C-terminal" evidence="6">
    <location>
        <begin position="105"/>
        <end position="155"/>
    </location>
</feature>
<organism evidence="7 8">
    <name type="scientific">Marispirochaeta aestuarii</name>
    <dbReference type="NCBI Taxonomy" id="1963862"/>
    <lineage>
        <taxon>Bacteria</taxon>
        <taxon>Pseudomonadati</taxon>
        <taxon>Spirochaetota</taxon>
        <taxon>Spirochaetia</taxon>
        <taxon>Spirochaetales</taxon>
        <taxon>Spirochaetaceae</taxon>
        <taxon>Marispirochaeta</taxon>
    </lineage>
</organism>
<evidence type="ECO:0000313" key="8">
    <source>
        <dbReference type="Proteomes" id="UP000192343"/>
    </source>
</evidence>
<keyword evidence="4 5" id="KW-0472">Membrane</keyword>
<dbReference type="PANTHER" id="PTHR33507">
    <property type="entry name" value="INNER MEMBRANE PROTEIN YBBJ"/>
    <property type="match status" value="1"/>
</dbReference>
<evidence type="ECO:0000256" key="3">
    <source>
        <dbReference type="ARBA" id="ARBA00022989"/>
    </source>
</evidence>
<dbReference type="InterPro" id="IPR002810">
    <property type="entry name" value="NfeD-like_C"/>
</dbReference>
<accession>A0A1Y1RX15</accession>
<feature type="transmembrane region" description="Helical" evidence="5">
    <location>
        <begin position="12"/>
        <end position="43"/>
    </location>
</feature>
<evidence type="ECO:0000256" key="4">
    <source>
        <dbReference type="ARBA" id="ARBA00023136"/>
    </source>
</evidence>
<keyword evidence="3 5" id="KW-1133">Transmembrane helix</keyword>
<feature type="transmembrane region" description="Helical" evidence="5">
    <location>
        <begin position="49"/>
        <end position="70"/>
    </location>
</feature>
<gene>
    <name evidence="7" type="ORF">B4O97_10730</name>
</gene>
<dbReference type="GO" id="GO:0005886">
    <property type="term" value="C:plasma membrane"/>
    <property type="evidence" value="ECO:0007669"/>
    <property type="project" value="TreeGrafter"/>
</dbReference>
<dbReference type="RefSeq" id="WP_083050732.1">
    <property type="nucleotide sequence ID" value="NZ_CAXXQO010000003.1"/>
</dbReference>
<protein>
    <recommendedName>
        <fullName evidence="6">NfeD-like C-terminal domain-containing protein</fullName>
    </recommendedName>
</protein>
<sequence>MIIPLVLSLVGIIAIIAEFFIPSAGLIGLGGMGAIIVSIVMVFRESGSLYGFIFLFANLVIVPTIIIAYWKHFPRSFMGRRLILSPGPPGGNRDSAGEQPSLEAGVEGRALTFLRPAGTGVFGDKRVSVLTDGEFLDKDCPIRIIRIEGNRVFVEAAGPEENTNMHKEQQT</sequence>
<dbReference type="OrthoDB" id="283587at2"/>
<dbReference type="Proteomes" id="UP000192343">
    <property type="component" value="Unassembled WGS sequence"/>
</dbReference>
<dbReference type="PANTHER" id="PTHR33507:SF3">
    <property type="entry name" value="INNER MEMBRANE PROTEIN YBBJ"/>
    <property type="match status" value="1"/>
</dbReference>
<reference evidence="7 8" key="1">
    <citation type="submission" date="2017-03" db="EMBL/GenBank/DDBJ databases">
        <title>Draft Genome sequence of Marispirochaeta sp. strain JC444.</title>
        <authorList>
            <person name="Shivani Y."/>
            <person name="Subhash Y."/>
            <person name="Sasikala C."/>
            <person name="Ramana C."/>
        </authorList>
    </citation>
    <scope>NUCLEOTIDE SEQUENCE [LARGE SCALE GENOMIC DNA]</scope>
    <source>
        <strain evidence="7 8">JC444</strain>
    </source>
</reference>
<dbReference type="STRING" id="1963862.B4O97_10730"/>
<dbReference type="AlphaFoldDB" id="A0A1Y1RX15"/>
<comment type="caution">
    <text evidence="7">The sequence shown here is derived from an EMBL/GenBank/DDBJ whole genome shotgun (WGS) entry which is preliminary data.</text>
</comment>
<evidence type="ECO:0000259" key="6">
    <source>
        <dbReference type="Pfam" id="PF01957"/>
    </source>
</evidence>
<keyword evidence="8" id="KW-1185">Reference proteome</keyword>
<keyword evidence="2 5" id="KW-0812">Transmembrane</keyword>
<dbReference type="InterPro" id="IPR012340">
    <property type="entry name" value="NA-bd_OB-fold"/>
</dbReference>
<proteinExistence type="predicted"/>
<evidence type="ECO:0000256" key="5">
    <source>
        <dbReference type="SAM" id="Phobius"/>
    </source>
</evidence>
<dbReference type="Pfam" id="PF01957">
    <property type="entry name" value="NfeD"/>
    <property type="match status" value="1"/>
</dbReference>
<evidence type="ECO:0000313" key="7">
    <source>
        <dbReference type="EMBL" id="ORC34805.1"/>
    </source>
</evidence>
<name>A0A1Y1RX15_9SPIO</name>
<evidence type="ECO:0000256" key="2">
    <source>
        <dbReference type="ARBA" id="ARBA00022692"/>
    </source>
</evidence>
<dbReference type="InterPro" id="IPR052165">
    <property type="entry name" value="Membrane_assoc_protease"/>
</dbReference>
<comment type="subcellular location">
    <subcellularLocation>
        <location evidence="1">Membrane</location>
        <topology evidence="1">Multi-pass membrane protein</topology>
    </subcellularLocation>
</comment>
<evidence type="ECO:0000256" key="1">
    <source>
        <dbReference type="ARBA" id="ARBA00004141"/>
    </source>
</evidence>
<dbReference type="EMBL" id="MWQY01000011">
    <property type="protein sequence ID" value="ORC34805.1"/>
    <property type="molecule type" value="Genomic_DNA"/>
</dbReference>
<dbReference type="Gene3D" id="2.40.50.140">
    <property type="entry name" value="Nucleic acid-binding proteins"/>
    <property type="match status" value="1"/>
</dbReference>